<dbReference type="Proteomes" id="UP001521181">
    <property type="component" value="Unassembled WGS sequence"/>
</dbReference>
<feature type="transmembrane region" description="Helical" evidence="2">
    <location>
        <begin position="25"/>
        <end position="45"/>
    </location>
</feature>
<protein>
    <submittedName>
        <fullName evidence="3">FxsA family protein</fullName>
    </submittedName>
</protein>
<dbReference type="Pfam" id="PF04186">
    <property type="entry name" value="FxsA"/>
    <property type="match status" value="1"/>
</dbReference>
<organism evidence="3 4">
    <name type="scientific">Rhodobacter flavimaris</name>
    <dbReference type="NCBI Taxonomy" id="2907145"/>
    <lineage>
        <taxon>Bacteria</taxon>
        <taxon>Pseudomonadati</taxon>
        <taxon>Pseudomonadota</taxon>
        <taxon>Alphaproteobacteria</taxon>
        <taxon>Rhodobacterales</taxon>
        <taxon>Rhodobacter group</taxon>
        <taxon>Rhodobacter</taxon>
    </lineage>
</organism>
<keyword evidence="2" id="KW-0812">Transmembrane</keyword>
<evidence type="ECO:0000313" key="4">
    <source>
        <dbReference type="Proteomes" id="UP001521181"/>
    </source>
</evidence>
<evidence type="ECO:0000256" key="1">
    <source>
        <dbReference type="SAM" id="MobiDB-lite"/>
    </source>
</evidence>
<dbReference type="NCBIfam" id="NF008528">
    <property type="entry name" value="PRK11463.1-2"/>
    <property type="match status" value="1"/>
</dbReference>
<feature type="transmembrane region" description="Helical" evidence="2">
    <location>
        <begin position="66"/>
        <end position="89"/>
    </location>
</feature>
<dbReference type="InterPro" id="IPR007313">
    <property type="entry name" value="FxsA"/>
</dbReference>
<comment type="caution">
    <text evidence="3">The sequence shown here is derived from an EMBL/GenBank/DDBJ whole genome shotgun (WGS) entry which is preliminary data.</text>
</comment>
<evidence type="ECO:0000313" key="3">
    <source>
        <dbReference type="EMBL" id="MCE5974096.1"/>
    </source>
</evidence>
<keyword evidence="2" id="KW-0472">Membrane</keyword>
<keyword evidence="4" id="KW-1185">Reference proteome</keyword>
<dbReference type="PANTHER" id="PTHR35335">
    <property type="entry name" value="UPF0716 PROTEIN FXSA"/>
    <property type="match status" value="1"/>
</dbReference>
<dbReference type="PANTHER" id="PTHR35335:SF1">
    <property type="entry name" value="UPF0716 PROTEIN FXSA"/>
    <property type="match status" value="1"/>
</dbReference>
<sequence length="160" mass="17330">MWIFLAFLIVPMIEIGLFIQVGGLIGLWPTLAIVVLTAMLGTALVRSQGARALNDLKSSMNEMRDPAAPLAHGAMILFAGALLLTPGFFTDACGLALLVPAVREAVLRYVSKRVTVTSFSVNQGFEERPRQPGPGVIDGDFYEIEPENRPPQGPSGWTRH</sequence>
<keyword evidence="2" id="KW-1133">Transmembrane helix</keyword>
<dbReference type="EMBL" id="JAJUOS010000008">
    <property type="protein sequence ID" value="MCE5974096.1"/>
    <property type="molecule type" value="Genomic_DNA"/>
</dbReference>
<reference evidence="3 4" key="1">
    <citation type="submission" date="2021-12" db="EMBL/GenBank/DDBJ databases">
        <title>Sinirhodobacter sp. WL0062 is a bacterium isolated from seawater.</title>
        <authorList>
            <person name="Wang L."/>
            <person name="He W."/>
            <person name="Zhang D.-F."/>
        </authorList>
    </citation>
    <scope>NUCLEOTIDE SEQUENCE [LARGE SCALE GENOMIC DNA]</scope>
    <source>
        <strain evidence="3 4">WL0062</strain>
    </source>
</reference>
<dbReference type="RefSeq" id="WP_233677067.1">
    <property type="nucleotide sequence ID" value="NZ_JAJUOS010000008.1"/>
</dbReference>
<proteinExistence type="predicted"/>
<name>A0ABS8Z090_9RHOB</name>
<gene>
    <name evidence="3" type="ORF">LZA78_11430</name>
</gene>
<evidence type="ECO:0000256" key="2">
    <source>
        <dbReference type="SAM" id="Phobius"/>
    </source>
</evidence>
<accession>A0ABS8Z090</accession>
<feature type="region of interest" description="Disordered" evidence="1">
    <location>
        <begin position="125"/>
        <end position="160"/>
    </location>
</feature>